<dbReference type="Pfam" id="PF12833">
    <property type="entry name" value="HTH_18"/>
    <property type="match status" value="1"/>
</dbReference>
<evidence type="ECO:0000313" key="6">
    <source>
        <dbReference type="Proteomes" id="UP000273158"/>
    </source>
</evidence>
<evidence type="ECO:0000259" key="4">
    <source>
        <dbReference type="PROSITE" id="PS01124"/>
    </source>
</evidence>
<reference evidence="5 6" key="1">
    <citation type="journal article" date="2015" name="Stand. Genomic Sci.">
        <title>Genomic Encyclopedia of Bacterial and Archaeal Type Strains, Phase III: the genomes of soil and plant-associated and newly described type strains.</title>
        <authorList>
            <person name="Whitman W.B."/>
            <person name="Woyke T."/>
            <person name="Klenk H.P."/>
            <person name="Zhou Y."/>
            <person name="Lilburn T.G."/>
            <person name="Beck B.J."/>
            <person name="De Vos P."/>
            <person name="Vandamme P."/>
            <person name="Eisen J.A."/>
            <person name="Garrity G."/>
            <person name="Hugenholtz P."/>
            <person name="Kyrpides N.C."/>
        </authorList>
    </citation>
    <scope>NUCLEOTIDE SEQUENCE [LARGE SCALE GENOMIC DNA]</scope>
    <source>
        <strain evidence="5 6">S2T63</strain>
    </source>
</reference>
<sequence>MSEGDPAPPILIRTEVRRDSLAPTAHDCVTVILVRTGIAELLSEFGQRTVSPGDIALLGGNTLYGVEPVGEATLTILHLDTDYIIDQIYWQNVAAVGDREFAQRYAETVYTDPAQIIRIGLPRLDRLAPWLDELTTLTAPGATTERFYRVQALLFAVLDVIIPFVKTSPAPAVRDSGSTSVRDRFRALRAEAVAARGLLDEHPEGAWTLARLAQHVHLSEKQLARVFIDAYGTTPLAYLTMLRVRRMADLLTHDGCGIAEAGRLVGWTSRSHATEAFRRALGVTPQQYRERTIATV</sequence>
<dbReference type="EMBL" id="RCDB01000002">
    <property type="protein sequence ID" value="RLK49717.1"/>
    <property type="molecule type" value="Genomic_DNA"/>
</dbReference>
<dbReference type="GO" id="GO:0003700">
    <property type="term" value="F:DNA-binding transcription factor activity"/>
    <property type="evidence" value="ECO:0007669"/>
    <property type="project" value="InterPro"/>
</dbReference>
<evidence type="ECO:0000256" key="3">
    <source>
        <dbReference type="ARBA" id="ARBA00023163"/>
    </source>
</evidence>
<protein>
    <submittedName>
        <fullName evidence="5">AraC-like DNA-binding protein</fullName>
    </submittedName>
</protein>
<dbReference type="GO" id="GO:0043565">
    <property type="term" value="F:sequence-specific DNA binding"/>
    <property type="evidence" value="ECO:0007669"/>
    <property type="project" value="InterPro"/>
</dbReference>
<dbReference type="PANTHER" id="PTHR46796">
    <property type="entry name" value="HTH-TYPE TRANSCRIPTIONAL ACTIVATOR RHAS-RELATED"/>
    <property type="match status" value="1"/>
</dbReference>
<keyword evidence="3" id="KW-0804">Transcription</keyword>
<comment type="caution">
    <text evidence="5">The sequence shown here is derived from an EMBL/GenBank/DDBJ whole genome shotgun (WGS) entry which is preliminary data.</text>
</comment>
<evidence type="ECO:0000313" key="5">
    <source>
        <dbReference type="EMBL" id="RLK49717.1"/>
    </source>
</evidence>
<name>A0A498C477_9MICO</name>
<dbReference type="AlphaFoldDB" id="A0A498C477"/>
<proteinExistence type="predicted"/>
<feature type="domain" description="HTH araC/xylS-type" evidence="4">
    <location>
        <begin position="193"/>
        <end position="291"/>
    </location>
</feature>
<evidence type="ECO:0000256" key="2">
    <source>
        <dbReference type="ARBA" id="ARBA00023125"/>
    </source>
</evidence>
<organism evidence="5 6">
    <name type="scientific">Microbacterium telephonicum</name>
    <dbReference type="NCBI Taxonomy" id="1714841"/>
    <lineage>
        <taxon>Bacteria</taxon>
        <taxon>Bacillati</taxon>
        <taxon>Actinomycetota</taxon>
        <taxon>Actinomycetes</taxon>
        <taxon>Micrococcales</taxon>
        <taxon>Microbacteriaceae</taxon>
        <taxon>Microbacterium</taxon>
    </lineage>
</organism>
<dbReference type="Proteomes" id="UP000273158">
    <property type="component" value="Unassembled WGS sequence"/>
</dbReference>
<dbReference type="Gene3D" id="1.10.10.60">
    <property type="entry name" value="Homeodomain-like"/>
    <property type="match status" value="1"/>
</dbReference>
<dbReference type="InterPro" id="IPR018060">
    <property type="entry name" value="HTH_AraC"/>
</dbReference>
<gene>
    <name evidence="5" type="ORF">C7474_1878</name>
</gene>
<dbReference type="InterPro" id="IPR050204">
    <property type="entry name" value="AraC_XylS_family_regulators"/>
</dbReference>
<dbReference type="PROSITE" id="PS01124">
    <property type="entry name" value="HTH_ARAC_FAMILY_2"/>
    <property type="match status" value="1"/>
</dbReference>
<dbReference type="InterPro" id="IPR009057">
    <property type="entry name" value="Homeodomain-like_sf"/>
</dbReference>
<dbReference type="OrthoDB" id="186135at2"/>
<dbReference type="SUPFAM" id="SSF46689">
    <property type="entry name" value="Homeodomain-like"/>
    <property type="match status" value="2"/>
</dbReference>
<keyword evidence="1" id="KW-0805">Transcription regulation</keyword>
<evidence type="ECO:0000256" key="1">
    <source>
        <dbReference type="ARBA" id="ARBA00023015"/>
    </source>
</evidence>
<dbReference type="SMART" id="SM00342">
    <property type="entry name" value="HTH_ARAC"/>
    <property type="match status" value="1"/>
</dbReference>
<accession>A0A498C477</accession>
<keyword evidence="6" id="KW-1185">Reference proteome</keyword>
<keyword evidence="2 5" id="KW-0238">DNA-binding</keyword>